<evidence type="ECO:0000313" key="4">
    <source>
        <dbReference type="Proteomes" id="UP000316196"/>
    </source>
</evidence>
<dbReference type="CDD" id="cd04606">
    <property type="entry name" value="CBS_pair_Mg_transporter"/>
    <property type="match status" value="1"/>
</dbReference>
<dbReference type="Pfam" id="PF03448">
    <property type="entry name" value="MgtE_N"/>
    <property type="match status" value="1"/>
</dbReference>
<gene>
    <name evidence="3" type="ORF">FB460_0699</name>
</gene>
<accession>A0A542ZRG2</accession>
<dbReference type="SUPFAM" id="SSF50346">
    <property type="entry name" value="PRC-barrel domain"/>
    <property type="match status" value="1"/>
</dbReference>
<dbReference type="InterPro" id="IPR006668">
    <property type="entry name" value="Mg_transptr_MgtE_intracell_dom"/>
</dbReference>
<proteinExistence type="predicted"/>
<dbReference type="EMBL" id="VFOR01000001">
    <property type="protein sequence ID" value="TQL62907.1"/>
    <property type="molecule type" value="Genomic_DNA"/>
</dbReference>
<feature type="domain" description="CBS" evidence="2">
    <location>
        <begin position="283"/>
        <end position="350"/>
    </location>
</feature>
<dbReference type="PANTHER" id="PTHR43773">
    <property type="entry name" value="MAGNESIUM TRANSPORTER MGTE"/>
    <property type="match status" value="1"/>
</dbReference>
<sequence>MTSNSAIFISRLRGLRVVDADGDTIGKVRDVVIQVRTGGRPPRAKGLVVELFARQRIFVNMARVHSIDGVQVAIEGVINTRRFRRHEAETLIIDDLFDRVVRWHRDGKDMVVFDIAMTQVHRGEWELQEVALRDRTTRRLGRRPHVTIVDWSEVDVLSPNSPERETDQKVAEIEDMHAADVARELHDMTPQRRIEVVAVLDDETLADAIGEMPDDDQVALIAALEVERAADLLEEMDPDDAVDLINELDDSTAELLLGRMEPDEAQDVRRLMVYDDYTAGGLMTPEPVILAPDATVADALAKVREAEVPQALACMVHVTRPPLETPTGRYLGSVHIQRLLREPPSTLISRLVDSELEALEPQAELQQISRFFATYNLVCAPVVDERRHLVGAVTVDDVLDHMLPDDWRGKQLEEGQ</sequence>
<dbReference type="Pfam" id="PF26205">
    <property type="entry name" value="SH3_actinomycetes"/>
    <property type="match status" value="1"/>
</dbReference>
<dbReference type="Pfam" id="PF05239">
    <property type="entry name" value="PRC"/>
    <property type="match status" value="1"/>
</dbReference>
<dbReference type="PANTHER" id="PTHR43773:SF1">
    <property type="entry name" value="MAGNESIUM TRANSPORTER MGTE"/>
    <property type="match status" value="1"/>
</dbReference>
<dbReference type="Proteomes" id="UP000316196">
    <property type="component" value="Unassembled WGS sequence"/>
</dbReference>
<comment type="caution">
    <text evidence="3">The sequence shown here is derived from an EMBL/GenBank/DDBJ whole genome shotgun (WGS) entry which is preliminary data.</text>
</comment>
<dbReference type="InterPro" id="IPR038076">
    <property type="entry name" value="MgtE_N_sf"/>
</dbReference>
<protein>
    <submittedName>
        <fullName evidence="3">Mg/Co/Ni transporter MgtE</fullName>
    </submittedName>
</protein>
<feature type="domain" description="CBS" evidence="2">
    <location>
        <begin position="352"/>
        <end position="412"/>
    </location>
</feature>
<evidence type="ECO:0000256" key="1">
    <source>
        <dbReference type="PROSITE-ProRule" id="PRU00703"/>
    </source>
</evidence>
<dbReference type="InterPro" id="IPR011033">
    <property type="entry name" value="PRC_barrel-like_sf"/>
</dbReference>
<dbReference type="InterPro" id="IPR058838">
    <property type="entry name" value="SH3_actinomycetes"/>
</dbReference>
<dbReference type="SMART" id="SM00924">
    <property type="entry name" value="MgtE_N"/>
    <property type="match status" value="1"/>
</dbReference>
<dbReference type="InterPro" id="IPR046342">
    <property type="entry name" value="CBS_dom_sf"/>
</dbReference>
<dbReference type="Gene3D" id="2.30.30.240">
    <property type="entry name" value="PRC-barrel domain"/>
    <property type="match status" value="1"/>
</dbReference>
<dbReference type="OrthoDB" id="9764830at2"/>
<organism evidence="3 4">
    <name type="scientific">Propioniferax innocua</name>
    <dbReference type="NCBI Taxonomy" id="1753"/>
    <lineage>
        <taxon>Bacteria</taxon>
        <taxon>Bacillati</taxon>
        <taxon>Actinomycetota</taxon>
        <taxon>Actinomycetes</taxon>
        <taxon>Propionibacteriales</taxon>
        <taxon>Propionibacteriaceae</taxon>
        <taxon>Propioniferax</taxon>
    </lineage>
</organism>
<keyword evidence="1" id="KW-0129">CBS domain</keyword>
<dbReference type="InterPro" id="IPR006669">
    <property type="entry name" value="MgtE_transporter"/>
</dbReference>
<reference evidence="3 4" key="1">
    <citation type="submission" date="2019-06" db="EMBL/GenBank/DDBJ databases">
        <title>Sequencing the genomes of 1000 actinobacteria strains.</title>
        <authorList>
            <person name="Klenk H.-P."/>
        </authorList>
    </citation>
    <scope>NUCLEOTIDE SEQUENCE [LARGE SCALE GENOMIC DNA]</scope>
    <source>
        <strain evidence="3 4">DSM 8251</strain>
    </source>
</reference>
<name>A0A542ZRG2_9ACTN</name>
<dbReference type="SUPFAM" id="SSF158791">
    <property type="entry name" value="MgtE N-terminal domain-like"/>
    <property type="match status" value="1"/>
</dbReference>
<dbReference type="Gene3D" id="3.10.580.10">
    <property type="entry name" value="CBS-domain"/>
    <property type="match status" value="1"/>
</dbReference>
<dbReference type="InterPro" id="IPR000644">
    <property type="entry name" value="CBS_dom"/>
</dbReference>
<dbReference type="PROSITE" id="PS51371">
    <property type="entry name" value="CBS"/>
    <property type="match status" value="2"/>
</dbReference>
<dbReference type="RefSeq" id="WP_142092688.1">
    <property type="nucleotide sequence ID" value="NZ_BAAAMD010000001.1"/>
</dbReference>
<evidence type="ECO:0000259" key="2">
    <source>
        <dbReference type="PROSITE" id="PS51371"/>
    </source>
</evidence>
<dbReference type="Gene3D" id="1.25.60.10">
    <property type="entry name" value="MgtE N-terminal domain-like"/>
    <property type="match status" value="1"/>
</dbReference>
<dbReference type="Pfam" id="PF00571">
    <property type="entry name" value="CBS"/>
    <property type="match status" value="2"/>
</dbReference>
<dbReference type="InterPro" id="IPR027275">
    <property type="entry name" value="PRC-brl_dom"/>
</dbReference>
<keyword evidence="4" id="KW-1185">Reference proteome</keyword>
<dbReference type="AlphaFoldDB" id="A0A542ZRG2"/>
<dbReference type="SUPFAM" id="SSF54631">
    <property type="entry name" value="CBS-domain pair"/>
    <property type="match status" value="1"/>
</dbReference>
<evidence type="ECO:0000313" key="3">
    <source>
        <dbReference type="EMBL" id="TQL62907.1"/>
    </source>
</evidence>
<dbReference type="GO" id="GO:0016020">
    <property type="term" value="C:membrane"/>
    <property type="evidence" value="ECO:0007669"/>
    <property type="project" value="InterPro"/>
</dbReference>
<dbReference type="GO" id="GO:0015095">
    <property type="term" value="F:magnesium ion transmembrane transporter activity"/>
    <property type="evidence" value="ECO:0007669"/>
    <property type="project" value="InterPro"/>
</dbReference>